<sequence>MDDRGRLAQPLTRGQSPRGSAPVRGSGYLNALAPQIAWFDRTSLRLAKKVARFKPRYIGVVASFAIVLASATYGMVRGGHVETTMEALRDVRDAAANAAGFKIASLEITGRRQLSEAEVLALAGITDRTSLLFLSVDDAQRKLEASPWVAQATIRKLYPGHLDVTITERNAYAVWQHSGELHVIAADGTVLGPLGDRKITGLPLVVGPGAATRARAIVTALEAQPVLREQLRAAVLVAERRWNLKLKNGLDVRLPEADFERALETLVALDRDRRILSRDLTAIDLRVADRVTVRLSDEAAQAREQAAKDAKKKKGGPA</sequence>
<reference evidence="12 13" key="1">
    <citation type="submission" date="2015-08" db="EMBL/GenBank/DDBJ databases">
        <title>Investigation of the bacterial diversity of lava forest soil.</title>
        <authorList>
            <person name="Lee J.S."/>
        </authorList>
    </citation>
    <scope>NUCLEOTIDE SEQUENCE [LARGE SCALE GENOMIC DNA]</scope>
    <source>
        <strain evidence="12 13">GJW-30</strain>
    </source>
</reference>
<keyword evidence="6 9" id="KW-1133">Transmembrane helix</keyword>
<comment type="similarity">
    <text evidence="9">Belongs to the FtsQ/DivIB family. FtsQ subfamily.</text>
</comment>
<evidence type="ECO:0000256" key="2">
    <source>
        <dbReference type="ARBA" id="ARBA00022475"/>
    </source>
</evidence>
<dbReference type="PANTHER" id="PTHR35851">
    <property type="entry name" value="CELL DIVISION PROTEIN FTSQ"/>
    <property type="match status" value="1"/>
</dbReference>
<accession>A0A0S3PTN6</accession>
<keyword evidence="13" id="KW-1185">Reference proteome</keyword>
<evidence type="ECO:0000259" key="11">
    <source>
        <dbReference type="PROSITE" id="PS51779"/>
    </source>
</evidence>
<evidence type="ECO:0000313" key="12">
    <source>
        <dbReference type="EMBL" id="BAT59319.1"/>
    </source>
</evidence>
<dbReference type="PANTHER" id="PTHR35851:SF1">
    <property type="entry name" value="CELL DIVISION PROTEIN FTSQ"/>
    <property type="match status" value="1"/>
</dbReference>
<dbReference type="PROSITE" id="PS51779">
    <property type="entry name" value="POTRA"/>
    <property type="match status" value="1"/>
</dbReference>
<protein>
    <recommendedName>
        <fullName evidence="9">Cell division protein FtsQ</fullName>
    </recommendedName>
</protein>
<evidence type="ECO:0000256" key="8">
    <source>
        <dbReference type="ARBA" id="ARBA00023306"/>
    </source>
</evidence>
<dbReference type="Gene3D" id="3.40.50.11690">
    <property type="entry name" value="Cell division protein FtsQ/DivIB"/>
    <property type="match status" value="1"/>
</dbReference>
<keyword evidence="4 9" id="KW-0132">Cell division</keyword>
<keyword evidence="2 9" id="KW-1003">Cell membrane</keyword>
<dbReference type="InterPro" id="IPR045335">
    <property type="entry name" value="FtsQ_C_sf"/>
</dbReference>
<dbReference type="RefSeq" id="WP_096354532.1">
    <property type="nucleotide sequence ID" value="NZ_AP014946.1"/>
</dbReference>
<feature type="region of interest" description="Disordered" evidence="10">
    <location>
        <begin position="1"/>
        <end position="24"/>
    </location>
</feature>
<name>A0A0S3PTN6_9BRAD</name>
<evidence type="ECO:0000256" key="9">
    <source>
        <dbReference type="HAMAP-Rule" id="MF_00911"/>
    </source>
</evidence>
<dbReference type="GO" id="GO:0005886">
    <property type="term" value="C:plasma membrane"/>
    <property type="evidence" value="ECO:0007669"/>
    <property type="project" value="UniProtKB-SubCell"/>
</dbReference>
<dbReference type="HAMAP" id="MF_00911">
    <property type="entry name" value="FtsQ_subfam"/>
    <property type="match status" value="1"/>
</dbReference>
<dbReference type="EMBL" id="AP014946">
    <property type="protein sequence ID" value="BAT59319.1"/>
    <property type="molecule type" value="Genomic_DNA"/>
</dbReference>
<evidence type="ECO:0000256" key="5">
    <source>
        <dbReference type="ARBA" id="ARBA00022692"/>
    </source>
</evidence>
<dbReference type="Proteomes" id="UP000236884">
    <property type="component" value="Chromosome"/>
</dbReference>
<evidence type="ECO:0000256" key="10">
    <source>
        <dbReference type="SAM" id="MobiDB-lite"/>
    </source>
</evidence>
<organism evidence="12 13">
    <name type="scientific">Variibacter gotjawalensis</name>
    <dbReference type="NCBI Taxonomy" id="1333996"/>
    <lineage>
        <taxon>Bacteria</taxon>
        <taxon>Pseudomonadati</taxon>
        <taxon>Pseudomonadota</taxon>
        <taxon>Alphaproteobacteria</taxon>
        <taxon>Hyphomicrobiales</taxon>
        <taxon>Nitrobacteraceae</taxon>
        <taxon>Variibacter</taxon>
    </lineage>
</organism>
<dbReference type="InterPro" id="IPR034746">
    <property type="entry name" value="POTRA"/>
</dbReference>
<evidence type="ECO:0000313" key="13">
    <source>
        <dbReference type="Proteomes" id="UP000236884"/>
    </source>
</evidence>
<comment type="subcellular location">
    <subcellularLocation>
        <location evidence="9">Cell inner membrane</location>
        <topology evidence="9">Single-pass type II membrane protein</topology>
    </subcellularLocation>
    <subcellularLocation>
        <location evidence="1">Membrane</location>
    </subcellularLocation>
    <text evidence="9">Localizes to the division septum.</text>
</comment>
<dbReference type="Pfam" id="PF03799">
    <property type="entry name" value="FtsQ_DivIB_C"/>
    <property type="match status" value="1"/>
</dbReference>
<comment type="function">
    <text evidence="9">Essential cell division protein.</text>
</comment>
<dbReference type="OrthoDB" id="9783091at2"/>
<dbReference type="InterPro" id="IPR013685">
    <property type="entry name" value="POTRA_FtsQ_type"/>
</dbReference>
<keyword evidence="8 9" id="KW-0131">Cell cycle</keyword>
<keyword evidence="5 9" id="KW-0812">Transmembrane</keyword>
<dbReference type="GO" id="GO:0090529">
    <property type="term" value="P:cell septum assembly"/>
    <property type="evidence" value="ECO:0007669"/>
    <property type="project" value="InterPro"/>
</dbReference>
<keyword evidence="3 9" id="KW-0997">Cell inner membrane</keyword>
<feature type="domain" description="POTRA" evidence="11">
    <location>
        <begin position="101"/>
        <end position="169"/>
    </location>
</feature>
<keyword evidence="7 9" id="KW-0472">Membrane</keyword>
<evidence type="ECO:0000256" key="7">
    <source>
        <dbReference type="ARBA" id="ARBA00023136"/>
    </source>
</evidence>
<dbReference type="Pfam" id="PF08478">
    <property type="entry name" value="POTRA_1"/>
    <property type="match status" value="1"/>
</dbReference>
<feature type="transmembrane region" description="Helical" evidence="9">
    <location>
        <begin position="57"/>
        <end position="76"/>
    </location>
</feature>
<evidence type="ECO:0000256" key="6">
    <source>
        <dbReference type="ARBA" id="ARBA00022989"/>
    </source>
</evidence>
<dbReference type="AlphaFoldDB" id="A0A0S3PTN6"/>
<evidence type="ECO:0000256" key="1">
    <source>
        <dbReference type="ARBA" id="ARBA00004370"/>
    </source>
</evidence>
<gene>
    <name evidence="9 12" type="primary">ftsQ</name>
    <name evidence="12" type="ORF">GJW-30_1_01850</name>
</gene>
<evidence type="ECO:0000256" key="3">
    <source>
        <dbReference type="ARBA" id="ARBA00022519"/>
    </source>
</evidence>
<proteinExistence type="inferred from homology"/>
<dbReference type="KEGG" id="vgo:GJW-30_1_01850"/>
<dbReference type="Gene3D" id="3.10.20.310">
    <property type="entry name" value="membrane protein fhac"/>
    <property type="match status" value="1"/>
</dbReference>
<dbReference type="GO" id="GO:0032153">
    <property type="term" value="C:cell division site"/>
    <property type="evidence" value="ECO:0007669"/>
    <property type="project" value="UniProtKB-UniRule"/>
</dbReference>
<dbReference type="InterPro" id="IPR026579">
    <property type="entry name" value="FtsQ"/>
</dbReference>
<evidence type="ECO:0000256" key="4">
    <source>
        <dbReference type="ARBA" id="ARBA00022618"/>
    </source>
</evidence>
<dbReference type="GO" id="GO:0043093">
    <property type="term" value="P:FtsZ-dependent cytokinesis"/>
    <property type="evidence" value="ECO:0007669"/>
    <property type="project" value="UniProtKB-UniRule"/>
</dbReference>
<dbReference type="InterPro" id="IPR005548">
    <property type="entry name" value="Cell_div_FtsQ/DivIB_C"/>
</dbReference>